<dbReference type="SUPFAM" id="SSF57667">
    <property type="entry name" value="beta-beta-alpha zinc fingers"/>
    <property type="match status" value="1"/>
</dbReference>
<sequence>MFQKDTCILDTLHWIEVLSYIRVYLLQEANAVVSLDRFQRCVVKMIIPLSPNTSIKPYFETSQIFSSYWTRPLNLSKSAPPLPNEDRKRVKKKISSKTMLPCTVCGKSFDRPSLLKRHTRTHTGNAKQMKV</sequence>
<dbReference type="InterPro" id="IPR013087">
    <property type="entry name" value="Znf_C2H2_type"/>
</dbReference>
<accession>A0A8D8ZE82</accession>
<keyword evidence="2" id="KW-0479">Metal-binding</keyword>
<evidence type="ECO:0000256" key="5">
    <source>
        <dbReference type="ARBA" id="ARBA00022833"/>
    </source>
</evidence>
<name>A0A8D8ZE82_9HEMI</name>
<dbReference type="EMBL" id="HBUF01491314">
    <property type="protein sequence ID" value="CAG6745329.1"/>
    <property type="molecule type" value="Transcribed_RNA"/>
</dbReference>
<keyword evidence="5" id="KW-0862">Zinc</keyword>
<evidence type="ECO:0000256" key="4">
    <source>
        <dbReference type="ARBA" id="ARBA00022771"/>
    </source>
</evidence>
<reference evidence="11" key="1">
    <citation type="submission" date="2021-05" db="EMBL/GenBank/DDBJ databases">
        <authorList>
            <person name="Alioto T."/>
            <person name="Alioto T."/>
            <person name="Gomez Garrido J."/>
        </authorList>
    </citation>
    <scope>NUCLEOTIDE SEQUENCE</scope>
</reference>
<evidence type="ECO:0000256" key="6">
    <source>
        <dbReference type="ARBA" id="ARBA00023015"/>
    </source>
</evidence>
<protein>
    <recommendedName>
        <fullName evidence="10">C2H2-type domain-containing protein</fullName>
    </recommendedName>
</protein>
<dbReference type="InterPro" id="IPR036236">
    <property type="entry name" value="Znf_C2H2_sf"/>
</dbReference>
<keyword evidence="7" id="KW-0804">Transcription</keyword>
<evidence type="ECO:0000256" key="2">
    <source>
        <dbReference type="ARBA" id="ARBA00022723"/>
    </source>
</evidence>
<dbReference type="FunFam" id="3.30.160.60:FF:000761">
    <property type="entry name" value="Zinc finger protein 449"/>
    <property type="match status" value="1"/>
</dbReference>
<evidence type="ECO:0000256" key="9">
    <source>
        <dbReference type="PROSITE-ProRule" id="PRU00042"/>
    </source>
</evidence>
<dbReference type="AlphaFoldDB" id="A0A8D8ZE82"/>
<evidence type="ECO:0000313" key="11">
    <source>
        <dbReference type="EMBL" id="CAG6745329.1"/>
    </source>
</evidence>
<keyword evidence="8" id="KW-0539">Nucleus</keyword>
<keyword evidence="4 9" id="KW-0863">Zinc-finger</keyword>
<evidence type="ECO:0000256" key="3">
    <source>
        <dbReference type="ARBA" id="ARBA00022737"/>
    </source>
</evidence>
<evidence type="ECO:0000259" key="10">
    <source>
        <dbReference type="PROSITE" id="PS50157"/>
    </source>
</evidence>
<dbReference type="GO" id="GO:0008270">
    <property type="term" value="F:zinc ion binding"/>
    <property type="evidence" value="ECO:0007669"/>
    <property type="project" value="UniProtKB-KW"/>
</dbReference>
<dbReference type="PROSITE" id="PS00028">
    <property type="entry name" value="ZINC_FINGER_C2H2_1"/>
    <property type="match status" value="1"/>
</dbReference>
<evidence type="ECO:0000256" key="7">
    <source>
        <dbReference type="ARBA" id="ARBA00023163"/>
    </source>
</evidence>
<dbReference type="Gene3D" id="3.30.160.60">
    <property type="entry name" value="Classic Zinc Finger"/>
    <property type="match status" value="1"/>
</dbReference>
<evidence type="ECO:0000256" key="1">
    <source>
        <dbReference type="ARBA" id="ARBA00006991"/>
    </source>
</evidence>
<keyword evidence="3" id="KW-0677">Repeat</keyword>
<evidence type="ECO:0000256" key="8">
    <source>
        <dbReference type="ARBA" id="ARBA00023242"/>
    </source>
</evidence>
<organism evidence="11">
    <name type="scientific">Cacopsylla melanoneura</name>
    <dbReference type="NCBI Taxonomy" id="428564"/>
    <lineage>
        <taxon>Eukaryota</taxon>
        <taxon>Metazoa</taxon>
        <taxon>Ecdysozoa</taxon>
        <taxon>Arthropoda</taxon>
        <taxon>Hexapoda</taxon>
        <taxon>Insecta</taxon>
        <taxon>Pterygota</taxon>
        <taxon>Neoptera</taxon>
        <taxon>Paraneoptera</taxon>
        <taxon>Hemiptera</taxon>
        <taxon>Sternorrhyncha</taxon>
        <taxon>Psylloidea</taxon>
        <taxon>Psyllidae</taxon>
        <taxon>Psyllinae</taxon>
        <taxon>Cacopsylla</taxon>
    </lineage>
</organism>
<dbReference type="SMART" id="SM00355">
    <property type="entry name" value="ZnF_C2H2"/>
    <property type="match status" value="1"/>
</dbReference>
<dbReference type="PROSITE" id="PS50157">
    <property type="entry name" value="ZINC_FINGER_C2H2_2"/>
    <property type="match status" value="1"/>
</dbReference>
<dbReference type="Pfam" id="PF00096">
    <property type="entry name" value="zf-C2H2"/>
    <property type="match status" value="1"/>
</dbReference>
<feature type="domain" description="C2H2-type" evidence="10">
    <location>
        <begin position="100"/>
        <end position="127"/>
    </location>
</feature>
<keyword evidence="6" id="KW-0805">Transcription regulation</keyword>
<proteinExistence type="inferred from homology"/>
<comment type="similarity">
    <text evidence="1">Belongs to the krueppel C2H2-type zinc-finger protein family.</text>
</comment>